<protein>
    <submittedName>
        <fullName evidence="1">Uncharacterized protein</fullName>
    </submittedName>
</protein>
<accession>A0A3A1TZP2</accession>
<sequence>MLPAAAPAQDPADAAELARLEGLVAAVRLPSPLLPGWQSLTALEYAAAVHELSGLLGTVATALAAARAAA</sequence>
<dbReference type="OrthoDB" id="10001072at2"/>
<dbReference type="EMBL" id="QXTG01000001">
    <property type="protein sequence ID" value="RIX30104.1"/>
    <property type="molecule type" value="Genomic_DNA"/>
</dbReference>
<proteinExistence type="predicted"/>
<dbReference type="AlphaFoldDB" id="A0A3A1TZP2"/>
<keyword evidence="2" id="KW-1185">Reference proteome</keyword>
<comment type="caution">
    <text evidence="1">The sequence shown here is derived from an EMBL/GenBank/DDBJ whole genome shotgun (WGS) entry which is preliminary data.</text>
</comment>
<evidence type="ECO:0000313" key="1">
    <source>
        <dbReference type="EMBL" id="RIX30104.1"/>
    </source>
</evidence>
<gene>
    <name evidence="1" type="ORF">D1781_01185</name>
</gene>
<dbReference type="RefSeq" id="WP_119480467.1">
    <property type="nucleotide sequence ID" value="NZ_QXTG01000001.1"/>
</dbReference>
<name>A0A3A1TZP2_9MICO</name>
<reference evidence="2" key="1">
    <citation type="submission" date="2018-09" db="EMBL/GenBank/DDBJ databases">
        <authorList>
            <person name="Kim I."/>
        </authorList>
    </citation>
    <scope>NUCLEOTIDE SEQUENCE [LARGE SCALE GENOMIC DNA]</scope>
    <source>
        <strain evidence="2">DD4a</strain>
    </source>
</reference>
<organism evidence="1 2">
    <name type="scientific">Amnibacterium setariae</name>
    <dbReference type="NCBI Taxonomy" id="2306585"/>
    <lineage>
        <taxon>Bacteria</taxon>
        <taxon>Bacillati</taxon>
        <taxon>Actinomycetota</taxon>
        <taxon>Actinomycetes</taxon>
        <taxon>Micrococcales</taxon>
        <taxon>Microbacteriaceae</taxon>
        <taxon>Amnibacterium</taxon>
    </lineage>
</organism>
<dbReference type="Proteomes" id="UP000265742">
    <property type="component" value="Unassembled WGS sequence"/>
</dbReference>
<evidence type="ECO:0000313" key="2">
    <source>
        <dbReference type="Proteomes" id="UP000265742"/>
    </source>
</evidence>